<organism evidence="1 2">
    <name type="scientific">Diaporthe ampelina</name>
    <dbReference type="NCBI Taxonomy" id="1214573"/>
    <lineage>
        <taxon>Eukaryota</taxon>
        <taxon>Fungi</taxon>
        <taxon>Dikarya</taxon>
        <taxon>Ascomycota</taxon>
        <taxon>Pezizomycotina</taxon>
        <taxon>Sordariomycetes</taxon>
        <taxon>Sordariomycetidae</taxon>
        <taxon>Diaporthales</taxon>
        <taxon>Diaporthaceae</taxon>
        <taxon>Diaporthe</taxon>
    </lineage>
</organism>
<protein>
    <submittedName>
        <fullName evidence="1">Uncharacterized protein</fullName>
    </submittedName>
</protein>
<dbReference type="AlphaFoldDB" id="A0A0G2FE57"/>
<gene>
    <name evidence="1" type="ORF">UCDDA912_g07228</name>
</gene>
<evidence type="ECO:0000313" key="2">
    <source>
        <dbReference type="Proteomes" id="UP000034680"/>
    </source>
</evidence>
<evidence type="ECO:0000313" key="1">
    <source>
        <dbReference type="EMBL" id="KKY32832.1"/>
    </source>
</evidence>
<proteinExistence type="predicted"/>
<dbReference type="OrthoDB" id="5213981at2759"/>
<dbReference type="EMBL" id="LCUC01000278">
    <property type="protein sequence ID" value="KKY32832.1"/>
    <property type="molecule type" value="Genomic_DNA"/>
</dbReference>
<reference evidence="1 2" key="1">
    <citation type="submission" date="2015-05" db="EMBL/GenBank/DDBJ databases">
        <title>Distinctive expansion of gene families associated with plant cell wall degradation and secondary metabolism in the genomes of grapevine trunk pathogens.</title>
        <authorList>
            <person name="Lawrence D.P."/>
            <person name="Travadon R."/>
            <person name="Rolshausen P.E."/>
            <person name="Baumgartner K."/>
        </authorList>
    </citation>
    <scope>NUCLEOTIDE SEQUENCE [LARGE SCALE GENOMIC DNA]</scope>
    <source>
        <strain evidence="1">DA912</strain>
    </source>
</reference>
<accession>A0A0G2FE57</accession>
<reference evidence="1 2" key="2">
    <citation type="submission" date="2015-05" db="EMBL/GenBank/DDBJ databases">
        <authorList>
            <person name="Morales-Cruz A."/>
            <person name="Amrine K.C."/>
            <person name="Cantu D."/>
        </authorList>
    </citation>
    <scope>NUCLEOTIDE SEQUENCE [LARGE SCALE GENOMIC DNA]</scope>
    <source>
        <strain evidence="1">DA912</strain>
    </source>
</reference>
<dbReference type="Proteomes" id="UP000034680">
    <property type="component" value="Unassembled WGS sequence"/>
</dbReference>
<name>A0A0G2FE57_9PEZI</name>
<keyword evidence="2" id="KW-1185">Reference proteome</keyword>
<comment type="caution">
    <text evidence="1">The sequence shown here is derived from an EMBL/GenBank/DDBJ whole genome shotgun (WGS) entry which is preliminary data.</text>
</comment>
<sequence length="480" mass="54558">MFKYRITDEMREHLFDNWSEQNLQSLADGEDWTIPELKDRLLEFAVLHNLTNLDSFLVGPNNKVNSISQLDGAPIDLNTFVAHTPTMTSPTSQNSDDCESIFDTELSPFATPSSQYTPAALKVAENGSPMKRGIRNTHIRCQTDGPNDLTQPRDRNQTELEYNPNRKIVHLRGDPHTLVISIQGVVYENGQAGAAVFFHPLSPWNTVTCVGEKSRDNAKLEALYIALNIISFTVTSDPNLKAVYVKCTDRDFCLALKADRQSLREADETSLSEIDQLWTDIMKGSNSDGRRPVDVRLWCVAEEEMRTVTEPALAYMYEQHGRDWYAENGKMRDGFEESPSPAYPHYDSIVAPQAVVKQGPRAVSDWIAEAKARLQQSVLHKMVASEGCRHLNEQLRADRELMSTERFLDAYVTATRFTLEDPQKDIDQFMAEQRVILESSELLQGQLLANRDYGYIEGGEARDEEEKLVQEVLEMERDWE</sequence>